<dbReference type="Gene3D" id="1.10.10.10">
    <property type="entry name" value="Winged helix-like DNA-binding domain superfamily/Winged helix DNA-binding domain"/>
    <property type="match status" value="1"/>
</dbReference>
<dbReference type="PRINTS" id="PR00364">
    <property type="entry name" value="DISEASERSIST"/>
</dbReference>
<dbReference type="Gene3D" id="3.80.10.10">
    <property type="entry name" value="Ribonuclease Inhibitor"/>
    <property type="match status" value="1"/>
</dbReference>
<evidence type="ECO:0000256" key="5">
    <source>
        <dbReference type="ARBA" id="ARBA00022821"/>
    </source>
</evidence>
<keyword evidence="5" id="KW-0611">Plant defense</keyword>
<dbReference type="InterPro" id="IPR002182">
    <property type="entry name" value="NB-ARC"/>
</dbReference>
<evidence type="ECO:0000259" key="7">
    <source>
        <dbReference type="Pfam" id="PF00931"/>
    </source>
</evidence>
<dbReference type="Gene3D" id="3.40.50.300">
    <property type="entry name" value="P-loop containing nucleotide triphosphate hydrolases"/>
    <property type="match status" value="1"/>
</dbReference>
<dbReference type="GO" id="GO:0051607">
    <property type="term" value="P:defense response to virus"/>
    <property type="evidence" value="ECO:0007669"/>
    <property type="project" value="UniProtKB-ARBA"/>
</dbReference>
<evidence type="ECO:0000256" key="2">
    <source>
        <dbReference type="ARBA" id="ARBA00022614"/>
    </source>
</evidence>
<dbReference type="Pfam" id="PF23598">
    <property type="entry name" value="LRR_14"/>
    <property type="match status" value="1"/>
</dbReference>
<dbReference type="InterPro" id="IPR058922">
    <property type="entry name" value="WHD_DRP"/>
</dbReference>
<evidence type="ECO:0000256" key="6">
    <source>
        <dbReference type="ARBA" id="ARBA00022840"/>
    </source>
</evidence>
<dbReference type="AlphaFoldDB" id="A0A8S0VBE6"/>
<comment type="caution">
    <text evidence="11">The sequence shown here is derived from an EMBL/GenBank/DDBJ whole genome shotgun (WGS) entry which is preliminary data.</text>
</comment>
<dbReference type="Pfam" id="PF18052">
    <property type="entry name" value="Rx_N"/>
    <property type="match status" value="1"/>
</dbReference>
<dbReference type="PANTHER" id="PTHR23155">
    <property type="entry name" value="DISEASE RESISTANCE PROTEIN RP"/>
    <property type="match status" value="1"/>
</dbReference>
<organism evidence="11 12">
    <name type="scientific">Olea europaea subsp. europaea</name>
    <dbReference type="NCBI Taxonomy" id="158383"/>
    <lineage>
        <taxon>Eukaryota</taxon>
        <taxon>Viridiplantae</taxon>
        <taxon>Streptophyta</taxon>
        <taxon>Embryophyta</taxon>
        <taxon>Tracheophyta</taxon>
        <taxon>Spermatophyta</taxon>
        <taxon>Magnoliopsida</taxon>
        <taxon>eudicotyledons</taxon>
        <taxon>Gunneridae</taxon>
        <taxon>Pentapetalae</taxon>
        <taxon>asterids</taxon>
        <taxon>lamiids</taxon>
        <taxon>Lamiales</taxon>
        <taxon>Oleaceae</taxon>
        <taxon>Oleeae</taxon>
        <taxon>Olea</taxon>
    </lineage>
</organism>
<dbReference type="InterPro" id="IPR036388">
    <property type="entry name" value="WH-like_DNA-bd_sf"/>
</dbReference>
<dbReference type="SUPFAM" id="SSF52540">
    <property type="entry name" value="P-loop containing nucleoside triphosphate hydrolases"/>
    <property type="match status" value="1"/>
</dbReference>
<dbReference type="InterPro" id="IPR038005">
    <property type="entry name" value="RX-like_CC"/>
</dbReference>
<sequence length="890" mass="101678">MAEEAAMRFLLENLKQLLLYNAHLILGVRSDVESLDKNLRLFHAILKDMAKGNNHHYVLNELVVQIRDIVYDAEDCVDEYVSHSAMQEARNNFSKLIHICNYTAKLRNMAVKIKSVRGKVDDMYQKNMPVSEALLVAAPDIKKKEAPIVEDNVVGFADDAKKVTKLLIEGPEELQVISIVGMAGLGKTTLAKMIYNDPDVKSEFYNRAWVFVSQNYSKKEVLQDILRQFSKRIKADINEVQFSRPNASDMNEDELDDKLRNCLEGKKYLIVMDDVWTEKAWDKLKTAFPRNKKSRILITTRDEKVAKHANPNIDPHKLQFLTFEESRILLRRKALGSMKCPDELRDHEFRIAQKCKGLPLAIVVIGGILLGKGKESESWWRVAESVEAFINMDEENKMHNIVEMSFDILPYHLKMCFLYFGIFPEDFQISVWKLLRLWIAEGFIRPIEGTKMSLEDIAEEYLEGFISRNLVMVGEKRSNGKVKTCHIHDMLHVFCKKRAAEERLFVEIAELNQGTCSPSNPDSKKCRRLSINSGISNYISSKPTGPHVRSFLCFTHEEITLQNEENSSIPGAFKLLRVLEGKPIHFTRFPVDLTQLVHLRYLVLSCNFKTLPAALSSLWNMQTLVVETSSRTLEIKADVWKMIQMRHLKTNASTTLKGPLAKSRKSKVNSLKTLSTISPESCTEDVFSAAQNLRKLGIRGKLAKLLHVKHNGSSLFDSLGKLDYLENLKLWNEVSPQLTSEGKIVGLPPKYKFPSMLKKLTIVGTRLDWKHMSTLGQLEGLEILKLKDNAFTGDMWKSEDGGFRSLIVLHIERTDLMFWRASAAHFPRLKCLHFNQCSKLTLVPKELAKVQSFQTLDLYRTTKTAADSAKELLEHRAGLKLSIYPPDHDQ</sequence>
<proteinExistence type="inferred from homology"/>
<dbReference type="EMBL" id="CACTIH010009216">
    <property type="protein sequence ID" value="CAA3027698.1"/>
    <property type="molecule type" value="Genomic_DNA"/>
</dbReference>
<evidence type="ECO:0000259" key="9">
    <source>
        <dbReference type="Pfam" id="PF23559"/>
    </source>
</evidence>
<feature type="domain" description="Disease resistance N-terminal" evidence="8">
    <location>
        <begin position="6"/>
        <end position="93"/>
    </location>
</feature>
<comment type="similarity">
    <text evidence="1">Belongs to the disease resistance NB-LRR family.</text>
</comment>
<evidence type="ECO:0000313" key="12">
    <source>
        <dbReference type="Proteomes" id="UP000594638"/>
    </source>
</evidence>
<dbReference type="CDD" id="cd14798">
    <property type="entry name" value="RX-CC_like"/>
    <property type="match status" value="1"/>
</dbReference>
<dbReference type="InterPro" id="IPR041118">
    <property type="entry name" value="Rx_N"/>
</dbReference>
<dbReference type="FunFam" id="1.10.10.10:FF:000322">
    <property type="entry name" value="Probable disease resistance protein At1g63360"/>
    <property type="match status" value="1"/>
</dbReference>
<keyword evidence="3" id="KW-0677">Repeat</keyword>
<dbReference type="GO" id="GO:0005524">
    <property type="term" value="F:ATP binding"/>
    <property type="evidence" value="ECO:0007669"/>
    <property type="project" value="UniProtKB-KW"/>
</dbReference>
<dbReference type="Proteomes" id="UP000594638">
    <property type="component" value="Unassembled WGS sequence"/>
</dbReference>
<dbReference type="PANTHER" id="PTHR23155:SF1193">
    <property type="entry name" value="DISEASE RESISTANCE PROTEIN RPP13-RELATED"/>
    <property type="match status" value="1"/>
</dbReference>
<name>A0A8S0VBE6_OLEEU</name>
<dbReference type="Pfam" id="PF23559">
    <property type="entry name" value="WHD_DRP"/>
    <property type="match status" value="1"/>
</dbReference>
<dbReference type="InterPro" id="IPR044974">
    <property type="entry name" value="Disease_R_plants"/>
</dbReference>
<gene>
    <name evidence="11" type="ORF">OLEA9_A103366</name>
</gene>
<reference evidence="11 12" key="1">
    <citation type="submission" date="2019-12" db="EMBL/GenBank/DDBJ databases">
        <authorList>
            <person name="Alioto T."/>
            <person name="Alioto T."/>
            <person name="Gomez Garrido J."/>
        </authorList>
    </citation>
    <scope>NUCLEOTIDE SEQUENCE [LARGE SCALE GENOMIC DNA]</scope>
</reference>
<keyword evidence="6" id="KW-0067">ATP-binding</keyword>
<dbReference type="Gramene" id="OE9A103366T1">
    <property type="protein sequence ID" value="OE9A103366C1"/>
    <property type="gene ID" value="OE9A103366"/>
</dbReference>
<protein>
    <submittedName>
        <fullName evidence="11">Late blight resistance homolog R1A-10</fullName>
    </submittedName>
</protein>
<dbReference type="InterPro" id="IPR027417">
    <property type="entry name" value="P-loop_NTPase"/>
</dbReference>
<evidence type="ECO:0000256" key="4">
    <source>
        <dbReference type="ARBA" id="ARBA00022741"/>
    </source>
</evidence>
<keyword evidence="4" id="KW-0547">Nucleotide-binding</keyword>
<keyword evidence="12" id="KW-1185">Reference proteome</keyword>
<dbReference type="GO" id="GO:0098542">
    <property type="term" value="P:defense response to other organism"/>
    <property type="evidence" value="ECO:0007669"/>
    <property type="project" value="TreeGrafter"/>
</dbReference>
<feature type="domain" description="Disease resistance R13L4/SHOC-2-like LRR" evidence="10">
    <location>
        <begin position="547"/>
        <end position="835"/>
    </location>
</feature>
<evidence type="ECO:0000256" key="1">
    <source>
        <dbReference type="ARBA" id="ARBA00008894"/>
    </source>
</evidence>
<evidence type="ECO:0000259" key="8">
    <source>
        <dbReference type="Pfam" id="PF18052"/>
    </source>
</evidence>
<accession>A0A8S0VBE6</accession>
<evidence type="ECO:0000313" key="11">
    <source>
        <dbReference type="EMBL" id="CAA3027698.1"/>
    </source>
</evidence>
<dbReference type="Gene3D" id="1.20.5.4130">
    <property type="match status" value="1"/>
</dbReference>
<dbReference type="InterPro" id="IPR055414">
    <property type="entry name" value="LRR_R13L4/SHOC2-like"/>
</dbReference>
<evidence type="ECO:0000256" key="3">
    <source>
        <dbReference type="ARBA" id="ARBA00022737"/>
    </source>
</evidence>
<dbReference type="InterPro" id="IPR032675">
    <property type="entry name" value="LRR_dom_sf"/>
</dbReference>
<dbReference type="FunFam" id="3.40.50.300:FF:001091">
    <property type="entry name" value="Probable disease resistance protein At1g61300"/>
    <property type="match status" value="1"/>
</dbReference>
<dbReference type="OrthoDB" id="646178at2759"/>
<dbReference type="InterPro" id="IPR042197">
    <property type="entry name" value="Apaf_helical"/>
</dbReference>
<keyword evidence="2" id="KW-0433">Leucine-rich repeat</keyword>
<dbReference type="Pfam" id="PF00931">
    <property type="entry name" value="NB-ARC"/>
    <property type="match status" value="1"/>
</dbReference>
<feature type="domain" description="Disease resistance protein winged helix" evidence="9">
    <location>
        <begin position="422"/>
        <end position="492"/>
    </location>
</feature>
<evidence type="ECO:0000259" key="10">
    <source>
        <dbReference type="Pfam" id="PF23598"/>
    </source>
</evidence>
<dbReference type="GO" id="GO:0043531">
    <property type="term" value="F:ADP binding"/>
    <property type="evidence" value="ECO:0007669"/>
    <property type="project" value="InterPro"/>
</dbReference>
<dbReference type="Gene3D" id="1.10.8.430">
    <property type="entry name" value="Helical domain of apoptotic protease-activating factors"/>
    <property type="match status" value="1"/>
</dbReference>
<feature type="domain" description="NB-ARC" evidence="7">
    <location>
        <begin position="159"/>
        <end position="334"/>
    </location>
</feature>
<dbReference type="SUPFAM" id="SSF52058">
    <property type="entry name" value="L domain-like"/>
    <property type="match status" value="1"/>
</dbReference>